<keyword evidence="9 14" id="KW-0460">Magnesium</keyword>
<keyword evidence="16" id="KW-0732">Signal</keyword>
<feature type="binding site" evidence="14">
    <location>
        <position position="356"/>
    </location>
    <ligand>
        <name>Zn(2+)</name>
        <dbReference type="ChEBI" id="CHEBI:29105"/>
        <label>2</label>
    </ligand>
</feature>
<evidence type="ECO:0000256" key="8">
    <source>
        <dbReference type="ARBA" id="ARBA00022833"/>
    </source>
</evidence>
<keyword evidence="4" id="KW-1003">Cell membrane</keyword>
<keyword evidence="11" id="KW-0325">Glycoprotein</keyword>
<feature type="binding site" evidence="14">
    <location>
        <position position="195"/>
    </location>
    <ligand>
        <name>Mg(2+)</name>
        <dbReference type="ChEBI" id="CHEBI:18420"/>
    </ligand>
</feature>
<feature type="signal peptide" evidence="16">
    <location>
        <begin position="1"/>
        <end position="18"/>
    </location>
</feature>
<dbReference type="PRINTS" id="PR00113">
    <property type="entry name" value="ALKPHPHTASE"/>
</dbReference>
<dbReference type="GO" id="GO:0005886">
    <property type="term" value="C:plasma membrane"/>
    <property type="evidence" value="ECO:0007669"/>
    <property type="project" value="UniProtKB-SubCell"/>
</dbReference>
<evidence type="ECO:0000256" key="1">
    <source>
        <dbReference type="ARBA" id="ARBA00004609"/>
    </source>
</evidence>
<evidence type="ECO:0000256" key="10">
    <source>
        <dbReference type="ARBA" id="ARBA00023136"/>
    </source>
</evidence>
<evidence type="ECO:0000256" key="6">
    <source>
        <dbReference type="ARBA" id="ARBA00022723"/>
    </source>
</evidence>
<evidence type="ECO:0000256" key="7">
    <source>
        <dbReference type="ARBA" id="ARBA00022801"/>
    </source>
</evidence>
<keyword evidence="12" id="KW-0449">Lipoprotein</keyword>
<feature type="active site" description="Phosphoserine intermediate" evidence="13">
    <location>
        <position position="132"/>
    </location>
</feature>
<dbReference type="AlphaFoldDB" id="A0A0M4EMW1"/>
<dbReference type="PANTHER" id="PTHR11596">
    <property type="entry name" value="ALKALINE PHOSPHATASE"/>
    <property type="match status" value="1"/>
</dbReference>
<evidence type="ECO:0000313" key="17">
    <source>
        <dbReference type="EMBL" id="ALC43155.1"/>
    </source>
</evidence>
<dbReference type="GO" id="GO:0046872">
    <property type="term" value="F:metal ion binding"/>
    <property type="evidence" value="ECO:0007669"/>
    <property type="project" value="UniProtKB-KW"/>
</dbReference>
<evidence type="ECO:0000256" key="16">
    <source>
        <dbReference type="SAM" id="SignalP"/>
    </source>
</evidence>
<feature type="chain" id="PRO_5005793611" description="alkaline phosphatase" evidence="16">
    <location>
        <begin position="19"/>
        <end position="530"/>
    </location>
</feature>
<feature type="binding site" evidence="14">
    <location>
        <position position="398"/>
    </location>
    <ligand>
        <name>Zn(2+)</name>
        <dbReference type="ChEBI" id="CHEBI:29105"/>
        <label>2</label>
    </ligand>
</feature>
<dbReference type="OMA" id="GDCQAMA"/>
<dbReference type="InterPro" id="IPR001952">
    <property type="entry name" value="Alkaline_phosphatase"/>
</dbReference>
<evidence type="ECO:0000256" key="15">
    <source>
        <dbReference type="RuleBase" id="RU003946"/>
    </source>
</evidence>
<dbReference type="PANTHER" id="PTHR11596:SF85">
    <property type="entry name" value="ALKALINE PHOSPHATASE-RELATED"/>
    <property type="match status" value="1"/>
</dbReference>
<dbReference type="CDD" id="cd16012">
    <property type="entry name" value="ALP"/>
    <property type="match status" value="1"/>
</dbReference>
<dbReference type="STRING" id="30019.A0A0M4EMW1"/>
<organism evidence="17 18">
    <name type="scientific">Drosophila busckii</name>
    <name type="common">Fruit fly</name>
    <dbReference type="NCBI Taxonomy" id="30019"/>
    <lineage>
        <taxon>Eukaryota</taxon>
        <taxon>Metazoa</taxon>
        <taxon>Ecdysozoa</taxon>
        <taxon>Arthropoda</taxon>
        <taxon>Hexapoda</taxon>
        <taxon>Insecta</taxon>
        <taxon>Pterygota</taxon>
        <taxon>Neoptera</taxon>
        <taxon>Endopterygota</taxon>
        <taxon>Diptera</taxon>
        <taxon>Brachycera</taxon>
        <taxon>Muscomorpha</taxon>
        <taxon>Ephydroidea</taxon>
        <taxon>Drosophilidae</taxon>
        <taxon>Drosophila</taxon>
    </lineage>
</organism>
<dbReference type="EC" id="3.1.3.1" evidence="3"/>
<dbReference type="GO" id="GO:0098552">
    <property type="term" value="C:side of membrane"/>
    <property type="evidence" value="ECO:0007669"/>
    <property type="project" value="UniProtKB-KW"/>
</dbReference>
<evidence type="ECO:0000256" key="12">
    <source>
        <dbReference type="ARBA" id="ARBA00023288"/>
    </source>
</evidence>
<keyword evidence="6 14" id="KW-0479">Metal-binding</keyword>
<dbReference type="SUPFAM" id="SSF53649">
    <property type="entry name" value="Alkaline phosphatase-like"/>
    <property type="match status" value="1"/>
</dbReference>
<evidence type="ECO:0000256" key="3">
    <source>
        <dbReference type="ARBA" id="ARBA00012647"/>
    </source>
</evidence>
<evidence type="ECO:0000256" key="5">
    <source>
        <dbReference type="ARBA" id="ARBA00022622"/>
    </source>
</evidence>
<feature type="binding site" evidence="14">
    <location>
        <position position="88"/>
    </location>
    <ligand>
        <name>Zn(2+)</name>
        <dbReference type="ChEBI" id="CHEBI:29105"/>
        <label>2</label>
    </ligand>
</feature>
<dbReference type="Pfam" id="PF00245">
    <property type="entry name" value="Alk_phosphatase"/>
    <property type="match status" value="1"/>
</dbReference>
<protein>
    <recommendedName>
        <fullName evidence="3">alkaline phosphatase</fullName>
        <ecNumber evidence="3">3.1.3.1</ecNumber>
    </recommendedName>
</protein>
<dbReference type="FunFam" id="3.40.720.10:FF:000008">
    <property type="entry name" value="Alkaline phosphatase"/>
    <property type="match status" value="1"/>
</dbReference>
<accession>A0A0M4EMW1</accession>
<dbReference type="Gene3D" id="3.40.720.10">
    <property type="entry name" value="Alkaline Phosphatase, subunit A"/>
    <property type="match status" value="1"/>
</dbReference>
<reference evidence="17 18" key="1">
    <citation type="submission" date="2015-08" db="EMBL/GenBank/DDBJ databases">
        <title>Ancestral chromatin configuration constrains chromatin evolution on differentiating sex chromosomes in Drosophila.</title>
        <authorList>
            <person name="Zhou Q."/>
            <person name="Bachtrog D."/>
        </authorList>
    </citation>
    <scope>NUCLEOTIDE SEQUENCE [LARGE SCALE GENOMIC DNA]</scope>
    <source>
        <tissue evidence="17">Whole larvae</tissue>
    </source>
</reference>
<evidence type="ECO:0000256" key="9">
    <source>
        <dbReference type="ARBA" id="ARBA00022842"/>
    </source>
</evidence>
<keyword evidence="18" id="KW-1185">Reference proteome</keyword>
<dbReference type="SMART" id="SM00098">
    <property type="entry name" value="alkPPc"/>
    <property type="match status" value="1"/>
</dbReference>
<dbReference type="InterPro" id="IPR017850">
    <property type="entry name" value="Alkaline_phosphatase_core_sf"/>
</dbReference>
<feature type="binding site" evidence="14">
    <location>
        <position position="397"/>
    </location>
    <ligand>
        <name>Zn(2+)</name>
        <dbReference type="ChEBI" id="CHEBI:29105"/>
        <label>2</label>
    </ligand>
</feature>
<keyword evidence="10" id="KW-0472">Membrane</keyword>
<dbReference type="EMBL" id="CP012525">
    <property type="protein sequence ID" value="ALC43155.1"/>
    <property type="molecule type" value="Genomic_DNA"/>
</dbReference>
<keyword evidence="5" id="KW-0336">GPI-anchor</keyword>
<dbReference type="OrthoDB" id="5818554at2759"/>
<keyword evidence="7" id="KW-0378">Hydrolase</keyword>
<name>A0A0M4EMW1_DROBS</name>
<keyword evidence="8 14" id="KW-0862">Zinc</keyword>
<comment type="cofactor">
    <cofactor evidence="14">
        <name>Mg(2+)</name>
        <dbReference type="ChEBI" id="CHEBI:18420"/>
    </cofactor>
    <text evidence="14">Binds 1 Mg(2+) ion.</text>
</comment>
<evidence type="ECO:0000256" key="2">
    <source>
        <dbReference type="ARBA" id="ARBA00005984"/>
    </source>
</evidence>
<dbReference type="GO" id="GO:0004035">
    <property type="term" value="F:alkaline phosphatase activity"/>
    <property type="evidence" value="ECO:0007669"/>
    <property type="project" value="UniProtKB-EC"/>
</dbReference>
<evidence type="ECO:0000256" key="11">
    <source>
        <dbReference type="ARBA" id="ARBA00023180"/>
    </source>
</evidence>
<evidence type="ECO:0000256" key="4">
    <source>
        <dbReference type="ARBA" id="ARBA00022475"/>
    </source>
</evidence>
<comment type="subcellular location">
    <subcellularLocation>
        <location evidence="1">Cell membrane</location>
        <topology evidence="1">Lipid-anchor</topology>
        <topology evidence="1">GPI-anchor</topology>
    </subcellularLocation>
</comment>
<sequence>MWKLRTLLLLALTLCVWSAAVPAQLAEQQDEMDSMHPELKRSQRSFRSNSAEQRNEYWLQASRQHILQKLQQVRNTNRAKNIILFLGDGMGLATLAAARSYMGGEELQLSFEQFPHTGLSKTYCVDKMVPDSASTSTSYLCGVKANYGTIGVNAHIQRGDCVAMANASNHVYSVGKWALDAGKAAGLVTTTRVTHASPSGVYAHTADREWENDARLNEACGAAAQPLNDIALQLIHGEVGSRLKVMLGGGKRNFFDPEHDSKGQRTDGRDLPAEFEQLAAGNVYVKNRNQLQSIKANETNRLLGLFSKSHMHYHLEQLADEKNTEPTLAEMTQKALELLQSEQQGYFLFVEGGKIDISHHDTMARIALDETVELSKAVALARQLTSEQDTLIVVTSDHSHTFSLGGYQARGSDVFSPAKSNASDGKSYLPISYANGKSFEEYYNMTLHERVEPKEFPGAGDAYQVFPATAPLESETHGGEDVAVFASGPWAHLFSGVYEQNAIPHMMAFAACVGAGQTACDQSASNDAFA</sequence>
<comment type="cofactor">
    <cofactor evidence="14">
        <name>Zn(2+)</name>
        <dbReference type="ChEBI" id="CHEBI:29105"/>
    </cofactor>
    <text evidence="14">Binds 2 Zn(2+) ions.</text>
</comment>
<evidence type="ECO:0000256" key="14">
    <source>
        <dbReference type="PIRSR" id="PIRSR601952-2"/>
    </source>
</evidence>
<feature type="binding site" evidence="14">
    <location>
        <position position="477"/>
    </location>
    <ligand>
        <name>Zn(2+)</name>
        <dbReference type="ChEBI" id="CHEBI:29105"/>
        <label>2</label>
    </ligand>
</feature>
<feature type="binding site" evidence="14">
    <location>
        <position position="88"/>
    </location>
    <ligand>
        <name>Mg(2+)</name>
        <dbReference type="ChEBI" id="CHEBI:18420"/>
    </ligand>
</feature>
<evidence type="ECO:0000256" key="13">
    <source>
        <dbReference type="PIRSR" id="PIRSR601952-1"/>
    </source>
</evidence>
<evidence type="ECO:0000313" key="18">
    <source>
        <dbReference type="Proteomes" id="UP000494163"/>
    </source>
</evidence>
<feature type="binding site" evidence="14">
    <location>
        <position position="351"/>
    </location>
    <ligand>
        <name>Mg(2+)</name>
        <dbReference type="ChEBI" id="CHEBI:18420"/>
    </ligand>
</feature>
<gene>
    <name evidence="17" type="ORF">Dbus_chr3Lg321</name>
</gene>
<dbReference type="Proteomes" id="UP000494163">
    <property type="component" value="Chromosome 3L"/>
</dbReference>
<comment type="similarity">
    <text evidence="2 15">Belongs to the alkaline phosphatase family.</text>
</comment>
<feature type="binding site" evidence="14">
    <location>
        <position position="360"/>
    </location>
    <ligand>
        <name>Zn(2+)</name>
        <dbReference type="ChEBI" id="CHEBI:29105"/>
        <label>2</label>
    </ligand>
</feature>
<feature type="binding site" evidence="14">
    <location>
        <position position="197"/>
    </location>
    <ligand>
        <name>Mg(2+)</name>
        <dbReference type="ChEBI" id="CHEBI:18420"/>
    </ligand>
</feature>
<proteinExistence type="inferred from homology"/>